<dbReference type="InterPro" id="IPR008964">
    <property type="entry name" value="Invasin/intimin_cell_adhesion"/>
</dbReference>
<evidence type="ECO:0000256" key="2">
    <source>
        <dbReference type="SAM" id="Phobius"/>
    </source>
</evidence>
<feature type="domain" description="BIG2" evidence="3">
    <location>
        <begin position="782"/>
        <end position="863"/>
    </location>
</feature>
<dbReference type="SUPFAM" id="SSF49373">
    <property type="entry name" value="Invasin/intimin cell-adhesion fragments"/>
    <property type="match status" value="4"/>
</dbReference>
<dbReference type="InterPro" id="IPR003343">
    <property type="entry name" value="Big_2"/>
</dbReference>
<dbReference type="InterPro" id="IPR008006">
    <property type="entry name" value="Peptidase_M26_N_dom"/>
</dbReference>
<keyword evidence="5" id="KW-1185">Reference proteome</keyword>
<dbReference type="Proteomes" id="UP000271031">
    <property type="component" value="Unassembled WGS sequence"/>
</dbReference>
<sequence length="951" mass="101525">MGERYMAGRRTYQPLLAKYIKIMLAFFIAFSGWAIVFVNLARPAKAATGDGTPANPYIITTAEELADIRTNMSASYKLGNNIDLSDFSEGEGWEPIGSDGTPFTGTLDGNGHAIMELTINRPDEMGPVGLFSTLKGTVKNLELSDVKIAGKDSVGALAGETIGDVIEPPPGPPAVLSTISNVTVTGRVEGDKQVGGIIGTAYNAQISWIDSITRVSGMDAVGGVAGKLFGSSLDKTIIRGAVIEANEARGTNLGGLAGKVDASTIRTSVTLSGVRGNMWVGGLAGRMMGGSVSDSFAVGSIFGTNMVGGLIGLADTNTIKTSYAAGEVTGTTFVGGLVGKSNDALVQDSYWDTDETGRYTSDGSKPEDGKTTAEMTSFGPAGTFPNWDGDETWFFYDGDYPFLQIANPIMNLQGIDDELELEKGATKEIDDVRVIHRDETPHDISGKYKLVSDDQNIVEVDGNNLVAKNYGTTTVHVQYHGFDQTITVTVPSPGMLQQLKVSSGTLSPAFSGDTLNYTVQVPNSVTDFKLTPKLRGSAPVTTVKINRLHENPQLVESGSSSNAFPLAVGENTFEVTVTEADENERTYTIVVTRAPAPPIPNPDPTPYYPVNEIKFEQKDVKVNEGDDVIVLRPVITPSYATNQTVRWSSSDPDIADVDQNGRVTLGRPGVATITATTADGGKAAVIKITVVAKKTVVKLIPSERVLVVKPNQTARFTVTALYDNDEKQNVTRDKQTAYESKSKDMKFRSERIKVGSKEGTTSFTITYQNKTITIPVIISKITVKSVAISDAPATLNAKDTQQLKLIAALSNKKTKDAAEDATWTTSDPKVITVSDTGELEAVGAGKATITAVYGGKKTKTEVKVTSSTKLDKLQISKRTLRMDPQETQQLTLTAIYTDGTKADITKEATWKVADEAIADVEAGLITAKSAGTTKITVTYEKKKLTISLIVR</sequence>
<dbReference type="AlphaFoldDB" id="A0A3M8DIC6"/>
<dbReference type="GO" id="GO:0016020">
    <property type="term" value="C:membrane"/>
    <property type="evidence" value="ECO:0007669"/>
    <property type="project" value="InterPro"/>
</dbReference>
<feature type="domain" description="BIG2" evidence="3">
    <location>
        <begin position="869"/>
        <end position="949"/>
    </location>
</feature>
<dbReference type="OrthoDB" id="3193440at2"/>
<keyword evidence="2" id="KW-0812">Transmembrane</keyword>
<organism evidence="4 5">
    <name type="scientific">Brevibacillus fluminis</name>
    <dbReference type="NCBI Taxonomy" id="511487"/>
    <lineage>
        <taxon>Bacteria</taxon>
        <taxon>Bacillati</taxon>
        <taxon>Bacillota</taxon>
        <taxon>Bacilli</taxon>
        <taxon>Bacillales</taxon>
        <taxon>Paenibacillaceae</taxon>
        <taxon>Brevibacillus</taxon>
    </lineage>
</organism>
<dbReference type="Pfam" id="PF12733">
    <property type="entry name" value="Cadherin-like"/>
    <property type="match status" value="1"/>
</dbReference>
<dbReference type="Gene3D" id="2.60.40.1080">
    <property type="match status" value="4"/>
</dbReference>
<dbReference type="Pfam" id="PF21461">
    <property type="entry name" value="HL_N-beta"/>
    <property type="match status" value="1"/>
</dbReference>
<feature type="domain" description="BIG2" evidence="3">
    <location>
        <begin position="415"/>
        <end position="489"/>
    </location>
</feature>
<feature type="transmembrane region" description="Helical" evidence="2">
    <location>
        <begin position="20"/>
        <end position="41"/>
    </location>
</feature>
<keyword evidence="2" id="KW-0472">Membrane</keyword>
<evidence type="ECO:0000256" key="1">
    <source>
        <dbReference type="SAM" id="MobiDB-lite"/>
    </source>
</evidence>
<dbReference type="GO" id="GO:0008270">
    <property type="term" value="F:zinc ion binding"/>
    <property type="evidence" value="ECO:0007669"/>
    <property type="project" value="InterPro"/>
</dbReference>
<dbReference type="InterPro" id="IPR025883">
    <property type="entry name" value="Cadherin-like_domain"/>
</dbReference>
<dbReference type="Pfam" id="PF05342">
    <property type="entry name" value="Peptidase_M26_N"/>
    <property type="match status" value="1"/>
</dbReference>
<proteinExistence type="predicted"/>
<dbReference type="EMBL" id="RHHQ01000009">
    <property type="protein sequence ID" value="RNB87880.1"/>
    <property type="molecule type" value="Genomic_DNA"/>
</dbReference>
<reference evidence="4 5" key="1">
    <citation type="submission" date="2018-10" db="EMBL/GenBank/DDBJ databases">
        <title>Phylogenomics of Brevibacillus.</title>
        <authorList>
            <person name="Dunlap C."/>
        </authorList>
    </citation>
    <scope>NUCLEOTIDE SEQUENCE [LARGE SCALE GENOMIC DNA]</scope>
    <source>
        <strain evidence="4 5">JCM 15716</strain>
    </source>
</reference>
<feature type="domain" description="BIG2" evidence="3">
    <location>
        <begin position="693"/>
        <end position="777"/>
    </location>
</feature>
<name>A0A3M8DIC6_9BACL</name>
<feature type="region of interest" description="Disordered" evidence="1">
    <location>
        <begin position="356"/>
        <end position="381"/>
    </location>
</feature>
<feature type="domain" description="BIG2" evidence="3">
    <location>
        <begin position="609"/>
        <end position="687"/>
    </location>
</feature>
<keyword evidence="2" id="KW-1133">Transmembrane helix</keyword>
<dbReference type="InterPro" id="IPR048734">
    <property type="entry name" value="HL_N-beta"/>
</dbReference>
<evidence type="ECO:0000313" key="4">
    <source>
        <dbReference type="EMBL" id="RNB87880.1"/>
    </source>
</evidence>
<dbReference type="Gene3D" id="2.160.20.110">
    <property type="match status" value="1"/>
</dbReference>
<comment type="caution">
    <text evidence="4">The sequence shown here is derived from an EMBL/GenBank/DDBJ whole genome shotgun (WGS) entry which is preliminary data.</text>
</comment>
<gene>
    <name evidence="4" type="ORF">EDM56_12830</name>
</gene>
<protein>
    <recommendedName>
        <fullName evidence="3">BIG2 domain-containing protein</fullName>
    </recommendedName>
</protein>
<accession>A0A3M8DIC6</accession>
<evidence type="ECO:0000313" key="5">
    <source>
        <dbReference type="Proteomes" id="UP000271031"/>
    </source>
</evidence>
<dbReference type="SMART" id="SM00635">
    <property type="entry name" value="BID_2"/>
    <property type="match status" value="5"/>
</dbReference>
<dbReference type="Pfam" id="PF02368">
    <property type="entry name" value="Big_2"/>
    <property type="match status" value="2"/>
</dbReference>
<evidence type="ECO:0000259" key="3">
    <source>
        <dbReference type="SMART" id="SM00635"/>
    </source>
</evidence>
<dbReference type="GO" id="GO:0004222">
    <property type="term" value="F:metalloendopeptidase activity"/>
    <property type="evidence" value="ECO:0007669"/>
    <property type="project" value="InterPro"/>
</dbReference>